<name>A0AAD7A2L2_9AGAR</name>
<dbReference type="InterPro" id="IPR029071">
    <property type="entry name" value="Ubiquitin-like_domsf"/>
</dbReference>
<dbReference type="PRINTS" id="PR00348">
    <property type="entry name" value="UBIQUITIN"/>
</dbReference>
<dbReference type="FunFam" id="3.10.20.90:FF:000160">
    <property type="entry name" value="Polyubiquitin-C"/>
    <property type="match status" value="1"/>
</dbReference>
<dbReference type="InterPro" id="IPR019956">
    <property type="entry name" value="Ubiquitin_dom"/>
</dbReference>
<dbReference type="AlphaFoldDB" id="A0AAD7A2L2"/>
<dbReference type="Pfam" id="PF00240">
    <property type="entry name" value="ubiquitin"/>
    <property type="match status" value="1"/>
</dbReference>
<feature type="non-terminal residue" evidence="2">
    <location>
        <position position="1"/>
    </location>
</feature>
<proteinExistence type="predicted"/>
<evidence type="ECO:0000313" key="2">
    <source>
        <dbReference type="EMBL" id="KAJ7347667.1"/>
    </source>
</evidence>
<evidence type="ECO:0000313" key="3">
    <source>
        <dbReference type="Proteomes" id="UP001218218"/>
    </source>
</evidence>
<dbReference type="PROSITE" id="PS50053">
    <property type="entry name" value="UBIQUITIN_2"/>
    <property type="match status" value="1"/>
</dbReference>
<dbReference type="Proteomes" id="UP001218218">
    <property type="component" value="Unassembled WGS sequence"/>
</dbReference>
<dbReference type="InterPro" id="IPR000626">
    <property type="entry name" value="Ubiquitin-like_dom"/>
</dbReference>
<evidence type="ECO:0000259" key="1">
    <source>
        <dbReference type="PROSITE" id="PS50053"/>
    </source>
</evidence>
<dbReference type="Gene3D" id="3.10.20.90">
    <property type="entry name" value="Phosphatidylinositol 3-kinase Catalytic Subunit, Chain A, domain 1"/>
    <property type="match status" value="1"/>
</dbReference>
<dbReference type="SMART" id="SM00213">
    <property type="entry name" value="UBQ"/>
    <property type="match status" value="1"/>
</dbReference>
<gene>
    <name evidence="2" type="ORF">DFH08DRAFT_698803</name>
</gene>
<reference evidence="2" key="1">
    <citation type="submission" date="2023-03" db="EMBL/GenBank/DDBJ databases">
        <title>Massive genome expansion in bonnet fungi (Mycena s.s.) driven by repeated elements and novel gene families across ecological guilds.</title>
        <authorList>
            <consortium name="Lawrence Berkeley National Laboratory"/>
            <person name="Harder C.B."/>
            <person name="Miyauchi S."/>
            <person name="Viragh M."/>
            <person name="Kuo A."/>
            <person name="Thoen E."/>
            <person name="Andreopoulos B."/>
            <person name="Lu D."/>
            <person name="Skrede I."/>
            <person name="Drula E."/>
            <person name="Henrissat B."/>
            <person name="Morin E."/>
            <person name="Kohler A."/>
            <person name="Barry K."/>
            <person name="LaButti K."/>
            <person name="Morin E."/>
            <person name="Salamov A."/>
            <person name="Lipzen A."/>
            <person name="Mereny Z."/>
            <person name="Hegedus B."/>
            <person name="Baldrian P."/>
            <person name="Stursova M."/>
            <person name="Weitz H."/>
            <person name="Taylor A."/>
            <person name="Grigoriev I.V."/>
            <person name="Nagy L.G."/>
            <person name="Martin F."/>
            <person name="Kauserud H."/>
        </authorList>
    </citation>
    <scope>NUCLEOTIDE SEQUENCE</scope>
    <source>
        <strain evidence="2">CBHHK002</strain>
    </source>
</reference>
<feature type="domain" description="Ubiquitin-like" evidence="1">
    <location>
        <begin position="33"/>
        <end position="91"/>
    </location>
</feature>
<dbReference type="SUPFAM" id="SSF54236">
    <property type="entry name" value="Ubiquitin-like"/>
    <property type="match status" value="1"/>
</dbReference>
<dbReference type="PANTHER" id="PTHR10666">
    <property type="entry name" value="UBIQUITIN"/>
    <property type="match status" value="1"/>
</dbReference>
<accession>A0AAD7A2L2</accession>
<dbReference type="InterPro" id="IPR050158">
    <property type="entry name" value="Ubiquitin_ubiquitin-like"/>
</dbReference>
<organism evidence="2 3">
    <name type="scientific">Mycena albidolilacea</name>
    <dbReference type="NCBI Taxonomy" id="1033008"/>
    <lineage>
        <taxon>Eukaryota</taxon>
        <taxon>Fungi</taxon>
        <taxon>Dikarya</taxon>
        <taxon>Basidiomycota</taxon>
        <taxon>Agaricomycotina</taxon>
        <taxon>Agaricomycetes</taxon>
        <taxon>Agaricomycetidae</taxon>
        <taxon>Agaricales</taxon>
        <taxon>Marasmiineae</taxon>
        <taxon>Mycenaceae</taxon>
        <taxon>Mycena</taxon>
    </lineage>
</organism>
<dbReference type="EMBL" id="JARIHO010000018">
    <property type="protein sequence ID" value="KAJ7347667.1"/>
    <property type="molecule type" value="Genomic_DNA"/>
</dbReference>
<keyword evidence="3" id="KW-1185">Reference proteome</keyword>
<comment type="caution">
    <text evidence="2">The sequence shown here is derived from an EMBL/GenBank/DDBJ whole genome shotgun (WGS) entry which is preliminary data.</text>
</comment>
<protein>
    <submittedName>
        <fullName evidence="2">Ubiquitin-related domain-containing protein</fullName>
    </submittedName>
</protein>
<sequence length="134" mass="15275">MCLALFLLNPLPPYFSVARWHHFSRPKPFSDTSKLLVKTLTSKTVTLEAESSDTVNNVKAKIQDKEGIPLDQQCLIFTRKQLEDDRMLSDYRTALFTLALHLHTLHLSRVVPLTNSAWIFTGKQLGDGRTLSDY</sequence>